<accession>A0A9P3L9S1</accession>
<dbReference type="Proteomes" id="UP000703269">
    <property type="component" value="Unassembled WGS sequence"/>
</dbReference>
<dbReference type="OrthoDB" id="3233180at2759"/>
<dbReference type="EMBL" id="BPQB01000003">
    <property type="protein sequence ID" value="GJE86022.1"/>
    <property type="molecule type" value="Genomic_DNA"/>
</dbReference>
<protein>
    <submittedName>
        <fullName evidence="1">LIM domain-containing protein</fullName>
    </submittedName>
</protein>
<comment type="caution">
    <text evidence="1">The sequence shown here is derived from an EMBL/GenBank/DDBJ whole genome shotgun (WGS) entry which is preliminary data.</text>
</comment>
<keyword evidence="2" id="KW-1185">Reference proteome</keyword>
<dbReference type="AlphaFoldDB" id="A0A9P3L9S1"/>
<evidence type="ECO:0000313" key="2">
    <source>
        <dbReference type="Proteomes" id="UP000703269"/>
    </source>
</evidence>
<gene>
    <name evidence="1" type="ORF">PsYK624_021020</name>
</gene>
<reference evidence="1 2" key="1">
    <citation type="submission" date="2021-08" db="EMBL/GenBank/DDBJ databases">
        <title>Draft Genome Sequence of Phanerochaete sordida strain YK-624.</title>
        <authorList>
            <person name="Mori T."/>
            <person name="Dohra H."/>
            <person name="Suzuki T."/>
            <person name="Kawagishi H."/>
            <person name="Hirai H."/>
        </authorList>
    </citation>
    <scope>NUCLEOTIDE SEQUENCE [LARGE SCALE GENOMIC DNA]</scope>
    <source>
        <strain evidence="1 2">YK-624</strain>
    </source>
</reference>
<evidence type="ECO:0000313" key="1">
    <source>
        <dbReference type="EMBL" id="GJE86022.1"/>
    </source>
</evidence>
<sequence length="698" mass="76630">MDDSEQSLRKTGSSTSATSHEELTNAIETIMAVDRARLSKDESGSSFERIYSAASVIIAFLDMLKAERDGMLRLAALLAPLLDVLFMDRLFELRRTFHDMAAAFGQPDDAVALVCWVDHILARLGSTSLHLLKTASVRVDVTEDALQTILKHRDDSVLHAASQLPHSWEDMITLIGSEHASPAAVRLALHLLYAVYVIKPHLSGASNETNKCSPSRSLLHALQSYIHRRHDSLVLDQRVAEAMAVSLFAAADMALDKAEQSPFRPHTQATLLGLMHAALPPLETGQDVLSPVIRPQPQLTALCGCGSTVEWSWAIWDDERINDYDVVLRLTATWLYHLGSSDSPSSWGPPLLDALAKNPDAATIVIAALLRRAKTQALSSRILSDDVTDVVHKCTQAAAWLVNACEDIGHGLCYNISKAASGLFVLLGDTAGELKVKDIVIELLSYVPPNLFSDSISELSREARLNLKNRLDDKLRALRKAPVEWTSSQRRAATQLLQFITLTSHAALAVTTCFHSQCLVSFFKQVIAWFASPEAAQADESPRLLQALLTALLIAEPSILELDMDRRTHSWTDEDIWALAIDFKCHGVLTKAAFASFVIASLPRRKCDALWHAMALDCLRDFLFELTTLQHADEDETLSMYARMVTMSAIGNLVDHAAENTGKSCAFLLCTLPADSRGCTSGVHAVHPMDGKSSHRAR</sequence>
<organism evidence="1 2">
    <name type="scientific">Phanerochaete sordida</name>
    <dbReference type="NCBI Taxonomy" id="48140"/>
    <lineage>
        <taxon>Eukaryota</taxon>
        <taxon>Fungi</taxon>
        <taxon>Dikarya</taxon>
        <taxon>Basidiomycota</taxon>
        <taxon>Agaricomycotina</taxon>
        <taxon>Agaricomycetes</taxon>
        <taxon>Polyporales</taxon>
        <taxon>Phanerochaetaceae</taxon>
        <taxon>Phanerochaete</taxon>
    </lineage>
</organism>
<name>A0A9P3L9S1_9APHY</name>
<proteinExistence type="predicted"/>